<evidence type="ECO:0000256" key="5">
    <source>
        <dbReference type="SAM" id="Phobius"/>
    </source>
</evidence>
<evidence type="ECO:0000313" key="8">
    <source>
        <dbReference type="Proteomes" id="UP000028534"/>
    </source>
</evidence>
<feature type="transmembrane region" description="Helical" evidence="5">
    <location>
        <begin position="85"/>
        <end position="107"/>
    </location>
</feature>
<reference evidence="7 8" key="1">
    <citation type="submission" date="2014-03" db="EMBL/GenBank/DDBJ databases">
        <title>Genome sequence of Sphingobium yanoikuyae B1.</title>
        <authorList>
            <person name="Gan H.M."/>
            <person name="Gan H.Y."/>
            <person name="Savka M.A."/>
        </authorList>
    </citation>
    <scope>NUCLEOTIDE SEQUENCE [LARGE SCALE GENOMIC DNA]</scope>
    <source>
        <strain evidence="7 8">B1</strain>
    </source>
</reference>
<feature type="transmembrane region" description="Helical" evidence="5">
    <location>
        <begin position="21"/>
        <end position="42"/>
    </location>
</feature>
<dbReference type="InterPro" id="IPR007267">
    <property type="entry name" value="GtrA_DPMS_TM"/>
</dbReference>
<proteinExistence type="predicted"/>
<feature type="transmembrane region" description="Helical" evidence="5">
    <location>
        <begin position="54"/>
        <end position="73"/>
    </location>
</feature>
<dbReference type="EMBL" id="JGVR01000038">
    <property type="protein sequence ID" value="KEZ15685.1"/>
    <property type="molecule type" value="Genomic_DNA"/>
</dbReference>
<dbReference type="eggNOG" id="COG2246">
    <property type="taxonomic scope" value="Bacteria"/>
</dbReference>
<dbReference type="RefSeq" id="WP_037522098.1">
    <property type="nucleotide sequence ID" value="NZ_JGVR01000038.1"/>
</dbReference>
<feature type="domain" description="GtrA/DPMS transmembrane" evidence="6">
    <location>
        <begin position="23"/>
        <end position="136"/>
    </location>
</feature>
<dbReference type="GO" id="GO:0000271">
    <property type="term" value="P:polysaccharide biosynthetic process"/>
    <property type="evidence" value="ECO:0007669"/>
    <property type="project" value="InterPro"/>
</dbReference>
<dbReference type="Pfam" id="PF04138">
    <property type="entry name" value="GtrA_DPMS_TM"/>
    <property type="match status" value="1"/>
</dbReference>
<evidence type="ECO:0000256" key="2">
    <source>
        <dbReference type="ARBA" id="ARBA00022692"/>
    </source>
</evidence>
<comment type="caution">
    <text evidence="7">The sequence shown here is derived from an EMBL/GenBank/DDBJ whole genome shotgun (WGS) entry which is preliminary data.</text>
</comment>
<comment type="subcellular location">
    <subcellularLocation>
        <location evidence="1">Membrane</location>
        <topology evidence="1">Multi-pass membrane protein</topology>
    </subcellularLocation>
</comment>
<dbReference type="AlphaFoldDB" id="A0A084ECJ3"/>
<organism evidence="7 8">
    <name type="scientific">Sphingobium yanoikuyae</name>
    <name type="common">Sphingomonas yanoikuyae</name>
    <dbReference type="NCBI Taxonomy" id="13690"/>
    <lineage>
        <taxon>Bacteria</taxon>
        <taxon>Pseudomonadati</taxon>
        <taxon>Pseudomonadota</taxon>
        <taxon>Alphaproteobacteria</taxon>
        <taxon>Sphingomonadales</taxon>
        <taxon>Sphingomonadaceae</taxon>
        <taxon>Sphingobium</taxon>
    </lineage>
</organism>
<evidence type="ECO:0000256" key="3">
    <source>
        <dbReference type="ARBA" id="ARBA00022989"/>
    </source>
</evidence>
<keyword evidence="2 5" id="KW-0812">Transmembrane</keyword>
<evidence type="ECO:0000256" key="1">
    <source>
        <dbReference type="ARBA" id="ARBA00004141"/>
    </source>
</evidence>
<evidence type="ECO:0000259" key="6">
    <source>
        <dbReference type="Pfam" id="PF04138"/>
    </source>
</evidence>
<protein>
    <submittedName>
        <fullName evidence="7">GtrA-like protein</fullName>
    </submittedName>
</protein>
<gene>
    <name evidence="7" type="ORF">CP98_04396</name>
</gene>
<name>A0A084ECJ3_SPHYA</name>
<keyword evidence="4 5" id="KW-0472">Membrane</keyword>
<accession>A0A084ECJ3</accession>
<dbReference type="Proteomes" id="UP000028534">
    <property type="component" value="Unassembled WGS sequence"/>
</dbReference>
<keyword evidence="3 5" id="KW-1133">Transmembrane helix</keyword>
<dbReference type="GO" id="GO:0016020">
    <property type="term" value="C:membrane"/>
    <property type="evidence" value="ECO:0007669"/>
    <property type="project" value="UniProtKB-SubCell"/>
</dbReference>
<feature type="transmembrane region" description="Helical" evidence="5">
    <location>
        <begin position="113"/>
        <end position="130"/>
    </location>
</feature>
<evidence type="ECO:0000313" key="7">
    <source>
        <dbReference type="EMBL" id="KEZ15685.1"/>
    </source>
</evidence>
<dbReference type="PATRIC" id="fig|13690.10.peg.4525"/>
<sequence length="139" mass="14415">MGEPLRALTARLGAIAARFMFARYLLASICALSSDMAAFLMLSRAGATPTLAAFGGYAIGLVVHWVISIRFVFDTGAGPSHAQRFGFVASALVGMGITMVLVGGLSAVGIAPAIAKLISVPASFLSVYAIRKYGIFARS</sequence>
<evidence type="ECO:0000256" key="4">
    <source>
        <dbReference type="ARBA" id="ARBA00023136"/>
    </source>
</evidence>